<evidence type="ECO:0000256" key="1">
    <source>
        <dbReference type="SAM" id="SignalP"/>
    </source>
</evidence>
<comment type="caution">
    <text evidence="2">The sequence shown here is derived from an EMBL/GenBank/DDBJ whole genome shotgun (WGS) entry which is preliminary data.</text>
</comment>
<dbReference type="EMBL" id="JBHTBN010000002">
    <property type="protein sequence ID" value="MFC7357267.1"/>
    <property type="molecule type" value="Genomic_DNA"/>
</dbReference>
<proteinExistence type="predicted"/>
<keyword evidence="1" id="KW-0732">Signal</keyword>
<reference evidence="3" key="1">
    <citation type="journal article" date="2019" name="Int. J. Syst. Evol. Microbiol.">
        <title>The Global Catalogue of Microorganisms (GCM) 10K type strain sequencing project: providing services to taxonomists for standard genome sequencing and annotation.</title>
        <authorList>
            <consortium name="The Broad Institute Genomics Platform"/>
            <consortium name="The Broad Institute Genome Sequencing Center for Infectious Disease"/>
            <person name="Wu L."/>
            <person name="Ma J."/>
        </authorList>
    </citation>
    <scope>NUCLEOTIDE SEQUENCE [LARGE SCALE GENOMIC DNA]</scope>
    <source>
        <strain evidence="3">CGMCC 1.16306</strain>
    </source>
</reference>
<dbReference type="RefSeq" id="WP_380217113.1">
    <property type="nucleotide sequence ID" value="NZ_JBHTBN010000002.1"/>
</dbReference>
<evidence type="ECO:0000313" key="3">
    <source>
        <dbReference type="Proteomes" id="UP001596415"/>
    </source>
</evidence>
<keyword evidence="3" id="KW-1185">Reference proteome</keyword>
<protein>
    <submittedName>
        <fullName evidence="2">Uncharacterized protein</fullName>
    </submittedName>
</protein>
<name>A0ABW2MT47_9FLAO</name>
<feature type="signal peptide" evidence="1">
    <location>
        <begin position="1"/>
        <end position="21"/>
    </location>
</feature>
<organism evidence="2 3">
    <name type="scientific">Jejudonia soesokkakensis</name>
    <dbReference type="NCBI Taxonomy" id="1323432"/>
    <lineage>
        <taxon>Bacteria</taxon>
        <taxon>Pseudomonadati</taxon>
        <taxon>Bacteroidota</taxon>
        <taxon>Flavobacteriia</taxon>
        <taxon>Flavobacteriales</taxon>
        <taxon>Flavobacteriaceae</taxon>
        <taxon>Jejudonia</taxon>
    </lineage>
</organism>
<gene>
    <name evidence="2" type="ORF">ACFQO1_06185</name>
</gene>
<sequence>MKKLKLITLIILLCIGFQVTAQNKTSSSNWTKEEVKQELIDGFAQFVESVRPFYAKGDTYSQFLNKVFYGNNTNITKPIPILPPAGDGMLHKAYEYLSKGYNQIEIVKLGDYETMGNAVLFYNEEQKKAGKNANRTDLEAKLFGGNSTVLESNPLLAERGRCRWWQLSCHLSEIFGDDGGATITNGIIQLILTILGLG</sequence>
<evidence type="ECO:0000313" key="2">
    <source>
        <dbReference type="EMBL" id="MFC7357267.1"/>
    </source>
</evidence>
<dbReference type="Proteomes" id="UP001596415">
    <property type="component" value="Unassembled WGS sequence"/>
</dbReference>
<accession>A0ABW2MT47</accession>
<feature type="chain" id="PRO_5046714625" evidence="1">
    <location>
        <begin position="22"/>
        <end position="198"/>
    </location>
</feature>